<dbReference type="InterPro" id="IPR005162">
    <property type="entry name" value="Retrotrans_gag_dom"/>
</dbReference>
<accession>A0A7J6FBY7</accession>
<dbReference type="Proteomes" id="UP000525078">
    <property type="component" value="Unassembled WGS sequence"/>
</dbReference>
<evidence type="ECO:0000259" key="2">
    <source>
        <dbReference type="Pfam" id="PF03732"/>
    </source>
</evidence>
<name>A0A7J6FBY7_CANSA</name>
<feature type="region of interest" description="Disordered" evidence="1">
    <location>
        <begin position="191"/>
        <end position="213"/>
    </location>
</feature>
<dbReference type="Pfam" id="PF03732">
    <property type="entry name" value="Retrotrans_gag"/>
    <property type="match status" value="1"/>
</dbReference>
<comment type="caution">
    <text evidence="3">The sequence shown here is derived from an EMBL/GenBank/DDBJ whole genome shotgun (WGS) entry which is preliminary data.</text>
</comment>
<organism evidence="3 4">
    <name type="scientific">Cannabis sativa</name>
    <name type="common">Hemp</name>
    <name type="synonym">Marijuana</name>
    <dbReference type="NCBI Taxonomy" id="3483"/>
    <lineage>
        <taxon>Eukaryota</taxon>
        <taxon>Viridiplantae</taxon>
        <taxon>Streptophyta</taxon>
        <taxon>Embryophyta</taxon>
        <taxon>Tracheophyta</taxon>
        <taxon>Spermatophyta</taxon>
        <taxon>Magnoliopsida</taxon>
        <taxon>eudicotyledons</taxon>
        <taxon>Gunneridae</taxon>
        <taxon>Pentapetalae</taxon>
        <taxon>rosids</taxon>
        <taxon>fabids</taxon>
        <taxon>Rosales</taxon>
        <taxon>Cannabaceae</taxon>
        <taxon>Cannabis</taxon>
    </lineage>
</organism>
<evidence type="ECO:0000313" key="4">
    <source>
        <dbReference type="Proteomes" id="UP000525078"/>
    </source>
</evidence>
<gene>
    <name evidence="3" type="ORF">F8388_022835</name>
</gene>
<dbReference type="EMBL" id="JAATIP010000136">
    <property type="protein sequence ID" value="KAF4368202.1"/>
    <property type="molecule type" value="Genomic_DNA"/>
</dbReference>
<protein>
    <recommendedName>
        <fullName evidence="2">Retrotransposon gag domain-containing protein</fullName>
    </recommendedName>
</protein>
<feature type="domain" description="Retrotransposon gag" evidence="2">
    <location>
        <begin position="51"/>
        <end position="118"/>
    </location>
</feature>
<evidence type="ECO:0000256" key="1">
    <source>
        <dbReference type="SAM" id="MobiDB-lite"/>
    </source>
</evidence>
<reference evidence="3 4" key="1">
    <citation type="journal article" date="2020" name="bioRxiv">
        <title>Sequence and annotation of 42 cannabis genomes reveals extensive copy number variation in cannabinoid synthesis and pathogen resistance genes.</title>
        <authorList>
            <person name="Mckernan K.J."/>
            <person name="Helbert Y."/>
            <person name="Kane L.T."/>
            <person name="Ebling H."/>
            <person name="Zhang L."/>
            <person name="Liu B."/>
            <person name="Eaton Z."/>
            <person name="Mclaughlin S."/>
            <person name="Kingan S."/>
            <person name="Baybayan P."/>
            <person name="Concepcion G."/>
            <person name="Jordan M."/>
            <person name="Riva A."/>
            <person name="Barbazuk W."/>
            <person name="Harkins T."/>
        </authorList>
    </citation>
    <scope>NUCLEOTIDE SEQUENCE [LARGE SCALE GENOMIC DNA]</scope>
    <source>
        <strain evidence="4">cv. Jamaican Lion 4</strain>
        <tissue evidence="3">Leaf</tissue>
    </source>
</reference>
<evidence type="ECO:0000313" key="3">
    <source>
        <dbReference type="EMBL" id="KAF4368202.1"/>
    </source>
</evidence>
<proteinExistence type="predicted"/>
<sequence>MDVAGIPFEFRSSKIELPLFDVGDDPDEWAYTIEWYFSLQHLTPAEKLSAAIHCLGGEALSWFGWENRRHPFETWNELKSLLLRRFRSQTMHEGSVYDRGVVFHRGKKVQEYHRRFKEPSFADEELSQKEDEEISKDWEPVRSCSSVMELLEEVQRVYRKEIEVKDSTPSVTLSGMFEAVKITFDGEEDKWPKKKMPLNTVPEKNQQGKTSRAKKYLQELTSEVLAAEEKISLAAVPPPASNGKSQKWSRYPTVQAEEMMLKMVPARDEFGETNFSKPYHTRPNPLTFCSYPNPPNLAHLSKTLTLIHYFNGRAFGTQVSRAPSQVSPLTINVHHGWRDPSSNSNTFFLVSHMATAATMILARGKKQLQISQVFPSVNSSKSLVGKIERVLLGLTISWKFFSHISHSSRLVGMDLIFTKEK</sequence>
<dbReference type="AlphaFoldDB" id="A0A7J6FBY7"/>